<protein>
    <recommendedName>
        <fullName evidence="3">Carboxylic ester hydrolase</fullName>
        <ecNumber evidence="3">3.1.1.-</ecNumber>
    </recommendedName>
</protein>
<reference evidence="5 6" key="1">
    <citation type="submission" date="2014-04" db="EMBL/GenBank/DDBJ databases">
        <title>Evolutionary Origins and Diversification of the Mycorrhizal Mutualists.</title>
        <authorList>
            <consortium name="DOE Joint Genome Institute"/>
            <consortium name="Mycorrhizal Genomics Consortium"/>
            <person name="Kohler A."/>
            <person name="Kuo A."/>
            <person name="Nagy L.G."/>
            <person name="Floudas D."/>
            <person name="Copeland A."/>
            <person name="Barry K.W."/>
            <person name="Cichocki N."/>
            <person name="Veneault-Fourrey C."/>
            <person name="LaButti K."/>
            <person name="Lindquist E.A."/>
            <person name="Lipzen A."/>
            <person name="Lundell T."/>
            <person name="Morin E."/>
            <person name="Murat C."/>
            <person name="Riley R."/>
            <person name="Ohm R."/>
            <person name="Sun H."/>
            <person name="Tunlid A."/>
            <person name="Henrissat B."/>
            <person name="Grigoriev I.V."/>
            <person name="Hibbett D.S."/>
            <person name="Martin F."/>
        </authorList>
    </citation>
    <scope>NUCLEOTIDE SEQUENCE [LARGE SCALE GENOMIC DNA]</scope>
    <source>
        <strain evidence="5 6">Koide BX008</strain>
    </source>
</reference>
<keyword evidence="2 3" id="KW-0378">Hydrolase</keyword>
<dbReference type="EC" id="3.1.1.-" evidence="3"/>
<accession>A0A0C2WJD6</accession>
<evidence type="ECO:0000256" key="1">
    <source>
        <dbReference type="ARBA" id="ARBA00005964"/>
    </source>
</evidence>
<dbReference type="EMBL" id="KN818400">
    <property type="protein sequence ID" value="KIL56781.1"/>
    <property type="molecule type" value="Genomic_DNA"/>
</dbReference>
<name>A0A0C2WJD6_AMAMK</name>
<dbReference type="PANTHER" id="PTHR43142">
    <property type="entry name" value="CARBOXYLIC ESTER HYDROLASE"/>
    <property type="match status" value="1"/>
</dbReference>
<dbReference type="Gene3D" id="3.40.50.1820">
    <property type="entry name" value="alpha/beta hydrolase"/>
    <property type="match status" value="1"/>
</dbReference>
<keyword evidence="6" id="KW-1185">Reference proteome</keyword>
<proteinExistence type="inferred from homology"/>
<evidence type="ECO:0000313" key="5">
    <source>
        <dbReference type="EMBL" id="KIL56781.1"/>
    </source>
</evidence>
<dbReference type="SUPFAM" id="SSF53474">
    <property type="entry name" value="alpha/beta-Hydrolases"/>
    <property type="match status" value="1"/>
</dbReference>
<organism evidence="5 6">
    <name type="scientific">Amanita muscaria (strain Koide BX008)</name>
    <dbReference type="NCBI Taxonomy" id="946122"/>
    <lineage>
        <taxon>Eukaryota</taxon>
        <taxon>Fungi</taxon>
        <taxon>Dikarya</taxon>
        <taxon>Basidiomycota</taxon>
        <taxon>Agaricomycotina</taxon>
        <taxon>Agaricomycetes</taxon>
        <taxon>Agaricomycetidae</taxon>
        <taxon>Agaricales</taxon>
        <taxon>Pluteineae</taxon>
        <taxon>Amanitaceae</taxon>
        <taxon>Amanita</taxon>
    </lineage>
</organism>
<dbReference type="InterPro" id="IPR019826">
    <property type="entry name" value="Carboxylesterase_B_AS"/>
</dbReference>
<dbReference type="InterPro" id="IPR029058">
    <property type="entry name" value="AB_hydrolase_fold"/>
</dbReference>
<sequence>MADLHLHNELRQNTDRVSVLTQYGPITGGRAANGAAVFLEVPYALPPRRFADPEPLPAEYRYGNKEFISEASYAVQPTNDGQADGTRSEDKVGFGEPTENTLFLNIVAPPAFPSQKGFPVKVYIHGGYLQFGSPHSLMSQAQYVAAERSEVWVNIAYRLSAFGFLASDQPQLDGNYGFKDQWLALQWIKANIEAFGGDPDNIQIQGLSAGAHSVHQLLHHASCLPEGKKAPFQSAVLQSNAILADPRTPAELRLQFQALCKALKLDPDSPDILATLRDPAKVPWHEITRVIETDVLETKYQVFRGCLSSDWIITSPGPMARQRTGEFSRKLKQAGVRSIVIGEVSEEWFIYSLTHPISSARDLLPSLLTLFNAPLIHNVLQCFKNLPENASIEEVKKYYGEVLSAAQVYIPARLLHRDLCAAEFPVFRYRIEWAPEQLRQNGYVSHASDRAIWTLRIPSMTADQAQLARSWLETFYSAVDGLQTQEVIKDSNTVLKLTRDREIKWAKDNAFDAVMDKFEEL</sequence>
<feature type="domain" description="Carboxylesterase type B" evidence="4">
    <location>
        <begin position="18"/>
        <end position="449"/>
    </location>
</feature>
<dbReference type="HOGENOM" id="CLU_006586_17_2_1"/>
<dbReference type="InterPro" id="IPR002018">
    <property type="entry name" value="CarbesteraseB"/>
</dbReference>
<evidence type="ECO:0000259" key="4">
    <source>
        <dbReference type="Pfam" id="PF00135"/>
    </source>
</evidence>
<dbReference type="ESTHER" id="amamu-a0a0c2wjd6">
    <property type="family name" value="Fungal_carboxylesterase_lipase"/>
</dbReference>
<gene>
    <name evidence="5" type="ORF">M378DRAFT_88828</name>
</gene>
<evidence type="ECO:0000256" key="2">
    <source>
        <dbReference type="ARBA" id="ARBA00022801"/>
    </source>
</evidence>
<dbReference type="AlphaFoldDB" id="A0A0C2WJD6"/>
<dbReference type="OrthoDB" id="6846267at2759"/>
<dbReference type="PROSITE" id="PS00122">
    <property type="entry name" value="CARBOXYLESTERASE_B_1"/>
    <property type="match status" value="1"/>
</dbReference>
<dbReference type="PANTHER" id="PTHR43142:SF1">
    <property type="entry name" value="CARBOXYLIC ESTER HYDROLASE"/>
    <property type="match status" value="1"/>
</dbReference>
<dbReference type="GO" id="GO:0016787">
    <property type="term" value="F:hydrolase activity"/>
    <property type="evidence" value="ECO:0007669"/>
    <property type="project" value="UniProtKB-KW"/>
</dbReference>
<dbReference type="Proteomes" id="UP000054549">
    <property type="component" value="Unassembled WGS sequence"/>
</dbReference>
<evidence type="ECO:0000313" key="6">
    <source>
        <dbReference type="Proteomes" id="UP000054549"/>
    </source>
</evidence>
<evidence type="ECO:0000256" key="3">
    <source>
        <dbReference type="RuleBase" id="RU361235"/>
    </source>
</evidence>
<dbReference type="Pfam" id="PF00135">
    <property type="entry name" value="COesterase"/>
    <property type="match status" value="1"/>
</dbReference>
<comment type="similarity">
    <text evidence="1 3">Belongs to the type-B carboxylesterase/lipase family.</text>
</comment>
<dbReference type="STRING" id="946122.A0A0C2WJD6"/>
<dbReference type="InParanoid" id="A0A0C2WJD6"/>
<dbReference type="FunCoup" id="A0A0C2WJD6">
    <property type="interactions" value="2"/>
</dbReference>